<evidence type="ECO:0000313" key="3">
    <source>
        <dbReference type="Proteomes" id="UP000322214"/>
    </source>
</evidence>
<keyword evidence="3" id="KW-1185">Reference proteome</keyword>
<feature type="domain" description="YdhG-like" evidence="1">
    <location>
        <begin position="20"/>
        <end position="116"/>
    </location>
</feature>
<sequence>MAKMKKPKSVEDYIASQEKWDAELTKLRETMLSTGLEETIKWSIPVYVHNGKNVVGIAGFKNHFGVWFYEGAELPDPQDVLTNAQEGKTQSMRHWKMASAKDIKVRALKAYVKEAMKVAATKKVTTGKRKKNAITFEMPPELAAVLKKDRKAAAAFGKLSPGKQRDYAEHISTAKREATKLTRLEKILPMIRDGVGLHDKYRNC</sequence>
<dbReference type="Proteomes" id="UP000322214">
    <property type="component" value="Chromosome"/>
</dbReference>
<dbReference type="PIRSF" id="PIRSF021308">
    <property type="entry name" value="UCP021308"/>
    <property type="match status" value="1"/>
</dbReference>
<dbReference type="STRING" id="980251.GCA_001642875_01249"/>
<evidence type="ECO:0000259" key="1">
    <source>
        <dbReference type="Pfam" id="PF08818"/>
    </source>
</evidence>
<gene>
    <name evidence="2" type="ORF">MFFC18_43220</name>
</gene>
<dbReference type="Pfam" id="PF13376">
    <property type="entry name" value="OmdA"/>
    <property type="match status" value="1"/>
</dbReference>
<dbReference type="AlphaFoldDB" id="A0A5B9PQ33"/>
<accession>A0A5B9PQ33</accession>
<dbReference type="SUPFAM" id="SSF159888">
    <property type="entry name" value="YdhG-like"/>
    <property type="match status" value="1"/>
</dbReference>
<dbReference type="EMBL" id="CP042912">
    <property type="protein sequence ID" value="QEG24403.1"/>
    <property type="molecule type" value="Genomic_DNA"/>
</dbReference>
<evidence type="ECO:0000313" key="2">
    <source>
        <dbReference type="EMBL" id="QEG24403.1"/>
    </source>
</evidence>
<protein>
    <recommendedName>
        <fullName evidence="1">YdhG-like domain-containing protein</fullName>
    </recommendedName>
</protein>
<name>A0A5B9PQ33_9BACT</name>
<dbReference type="Gene3D" id="3.90.1150.200">
    <property type="match status" value="1"/>
</dbReference>
<dbReference type="InterPro" id="IPR016786">
    <property type="entry name" value="YdeI_bac"/>
</dbReference>
<dbReference type="Pfam" id="PF08818">
    <property type="entry name" value="DUF1801"/>
    <property type="match status" value="1"/>
</dbReference>
<dbReference type="RefSeq" id="WP_202907526.1">
    <property type="nucleotide sequence ID" value="NZ_CP042912.1"/>
</dbReference>
<organism evidence="2 3">
    <name type="scientific">Mariniblastus fucicola</name>
    <dbReference type="NCBI Taxonomy" id="980251"/>
    <lineage>
        <taxon>Bacteria</taxon>
        <taxon>Pseudomonadati</taxon>
        <taxon>Planctomycetota</taxon>
        <taxon>Planctomycetia</taxon>
        <taxon>Pirellulales</taxon>
        <taxon>Pirellulaceae</taxon>
        <taxon>Mariniblastus</taxon>
    </lineage>
</organism>
<dbReference type="KEGG" id="mff:MFFC18_43220"/>
<proteinExistence type="predicted"/>
<dbReference type="InterPro" id="IPR014922">
    <property type="entry name" value="YdhG-like"/>
</dbReference>
<reference evidence="2 3" key="1">
    <citation type="submission" date="2019-08" db="EMBL/GenBank/DDBJ databases">
        <title>Deep-cultivation of Planctomycetes and their phenomic and genomic characterization uncovers novel biology.</title>
        <authorList>
            <person name="Wiegand S."/>
            <person name="Jogler M."/>
            <person name="Boedeker C."/>
            <person name="Pinto D."/>
            <person name="Vollmers J."/>
            <person name="Rivas-Marin E."/>
            <person name="Kohn T."/>
            <person name="Peeters S.H."/>
            <person name="Heuer A."/>
            <person name="Rast P."/>
            <person name="Oberbeckmann S."/>
            <person name="Bunk B."/>
            <person name="Jeske O."/>
            <person name="Meyerdierks A."/>
            <person name="Storesund J.E."/>
            <person name="Kallscheuer N."/>
            <person name="Luecker S."/>
            <person name="Lage O.M."/>
            <person name="Pohl T."/>
            <person name="Merkel B.J."/>
            <person name="Hornburger P."/>
            <person name="Mueller R.-W."/>
            <person name="Bruemmer F."/>
            <person name="Labrenz M."/>
            <person name="Spormann A.M."/>
            <person name="Op den Camp H."/>
            <person name="Overmann J."/>
            <person name="Amann R."/>
            <person name="Jetten M.S.M."/>
            <person name="Mascher T."/>
            <person name="Medema M.H."/>
            <person name="Devos D.P."/>
            <person name="Kaster A.-K."/>
            <person name="Ovreas L."/>
            <person name="Rohde M."/>
            <person name="Galperin M.Y."/>
            <person name="Jogler C."/>
        </authorList>
    </citation>
    <scope>NUCLEOTIDE SEQUENCE [LARGE SCALE GENOMIC DNA]</scope>
    <source>
        <strain evidence="2 3">FC18</strain>
    </source>
</reference>